<dbReference type="EMBL" id="CABFNB010000139">
    <property type="protein sequence ID" value="VTZ64771.1"/>
    <property type="molecule type" value="Genomic_DNA"/>
</dbReference>
<name>A0A508X737_9HYPH</name>
<reference evidence="1" key="1">
    <citation type="submission" date="2019-06" db="EMBL/GenBank/DDBJ databases">
        <authorList>
            <person name="Le Quere A."/>
            <person name="Colella S."/>
        </authorList>
    </citation>
    <scope>NUCLEOTIDE SEQUENCE</scope>
    <source>
        <strain evidence="1">EmedicaeMD41</strain>
    </source>
</reference>
<gene>
    <name evidence="1" type="ORF">EMEDMD4_70074</name>
</gene>
<sequence>MIRKRLLATLSTVRVLLGRHIAARRRKVATESSWA</sequence>
<protein>
    <submittedName>
        <fullName evidence="1">Uncharacterized protein</fullName>
    </submittedName>
</protein>
<accession>A0A508X737</accession>
<dbReference type="Proteomes" id="UP000507954">
    <property type="component" value="Unassembled WGS sequence"/>
</dbReference>
<evidence type="ECO:0000313" key="1">
    <source>
        <dbReference type="EMBL" id="VTZ64771.1"/>
    </source>
</evidence>
<organism evidence="1">
    <name type="scientific">Sinorhizobium medicae</name>
    <dbReference type="NCBI Taxonomy" id="110321"/>
    <lineage>
        <taxon>Bacteria</taxon>
        <taxon>Pseudomonadati</taxon>
        <taxon>Pseudomonadota</taxon>
        <taxon>Alphaproteobacteria</taxon>
        <taxon>Hyphomicrobiales</taxon>
        <taxon>Rhizobiaceae</taxon>
        <taxon>Sinorhizobium/Ensifer group</taxon>
        <taxon>Sinorhizobium</taxon>
    </lineage>
</organism>
<dbReference type="AlphaFoldDB" id="A0A508X737"/>
<proteinExistence type="predicted"/>